<dbReference type="InterPro" id="IPR003164">
    <property type="entry name" value="Clathrin_a-adaptin_app_sub_C"/>
</dbReference>
<evidence type="ECO:0000256" key="5">
    <source>
        <dbReference type="SAM" id="MobiDB-lite"/>
    </source>
</evidence>
<dbReference type="GO" id="GO:0016192">
    <property type="term" value="P:vesicle-mediated transport"/>
    <property type="evidence" value="ECO:0007669"/>
    <property type="project" value="InterPro"/>
</dbReference>
<organism evidence="6 7">
    <name type="scientific">Paramuricea clavata</name>
    <name type="common">Red gorgonian</name>
    <name type="synonym">Violescent sea-whip</name>
    <dbReference type="NCBI Taxonomy" id="317549"/>
    <lineage>
        <taxon>Eukaryota</taxon>
        <taxon>Metazoa</taxon>
        <taxon>Cnidaria</taxon>
        <taxon>Anthozoa</taxon>
        <taxon>Octocorallia</taxon>
        <taxon>Malacalcyonacea</taxon>
        <taxon>Plexauridae</taxon>
        <taxon>Paramuricea</taxon>
    </lineage>
</organism>
<dbReference type="InterPro" id="IPR013041">
    <property type="entry name" value="Clathrin_app_Ig-like_sf"/>
</dbReference>
<comment type="subcellular location">
    <subcellularLocation>
        <location evidence="1">Endomembrane system</location>
    </subcellularLocation>
</comment>
<dbReference type="SMART" id="SM00809">
    <property type="entry name" value="Alpha_adaptinC2"/>
    <property type="match status" value="1"/>
</dbReference>
<dbReference type="Proteomes" id="UP001152795">
    <property type="component" value="Unassembled WGS sequence"/>
</dbReference>
<name>A0A7D9IGP0_PARCT</name>
<dbReference type="Pfam" id="PF02296">
    <property type="entry name" value="Alpha_adaptin_C"/>
    <property type="match status" value="1"/>
</dbReference>
<feature type="compositionally biased region" description="Low complexity" evidence="5">
    <location>
        <begin position="42"/>
        <end position="62"/>
    </location>
</feature>
<keyword evidence="4" id="KW-0472">Membrane</keyword>
<proteinExistence type="predicted"/>
<evidence type="ECO:0000256" key="3">
    <source>
        <dbReference type="ARBA" id="ARBA00022927"/>
    </source>
</evidence>
<dbReference type="InterPro" id="IPR008152">
    <property type="entry name" value="Clathrin_a/b/g-adaptin_app_Ig"/>
</dbReference>
<dbReference type="SUPFAM" id="SSF49348">
    <property type="entry name" value="Clathrin adaptor appendage domain"/>
    <property type="match status" value="1"/>
</dbReference>
<protein>
    <submittedName>
        <fullName evidence="6">AP-2 complex subunit alpha-2 isoform X2</fullName>
    </submittedName>
</protein>
<feature type="region of interest" description="Disordered" evidence="5">
    <location>
        <begin position="22"/>
        <end position="62"/>
    </location>
</feature>
<comment type="caution">
    <text evidence="6">The sequence shown here is derived from an EMBL/GenBank/DDBJ whole genome shotgun (WGS) entry which is preliminary data.</text>
</comment>
<accession>A0A7D9IGP0</accession>
<gene>
    <name evidence="6" type="ORF">PACLA_8A013090</name>
</gene>
<dbReference type="GO" id="GO:0012505">
    <property type="term" value="C:endomembrane system"/>
    <property type="evidence" value="ECO:0007669"/>
    <property type="project" value="UniProtKB-SubCell"/>
</dbReference>
<keyword evidence="7" id="KW-1185">Reference proteome</keyword>
<dbReference type="SUPFAM" id="SSF55711">
    <property type="entry name" value="Subdomain of clathrin and coatomer appendage domain"/>
    <property type="match status" value="1"/>
</dbReference>
<keyword evidence="2" id="KW-0813">Transport</keyword>
<dbReference type="InterPro" id="IPR009028">
    <property type="entry name" value="Coatomer/calthrin_app_sub_C"/>
</dbReference>
<dbReference type="FunFam" id="3.30.310.10:FF:000004">
    <property type="entry name" value="AP-2 complex subunit alpha"/>
    <property type="match status" value="1"/>
</dbReference>
<dbReference type="GO" id="GO:0006886">
    <property type="term" value="P:intracellular protein transport"/>
    <property type="evidence" value="ECO:0007669"/>
    <property type="project" value="InterPro"/>
</dbReference>
<dbReference type="GO" id="GO:0030131">
    <property type="term" value="C:clathrin adaptor complex"/>
    <property type="evidence" value="ECO:0007669"/>
    <property type="project" value="InterPro"/>
</dbReference>
<evidence type="ECO:0000313" key="6">
    <source>
        <dbReference type="EMBL" id="CAB4005368.1"/>
    </source>
</evidence>
<keyword evidence="3" id="KW-0653">Protein transport</keyword>
<evidence type="ECO:0000313" key="7">
    <source>
        <dbReference type="Proteomes" id="UP001152795"/>
    </source>
</evidence>
<sequence length="364" mass="39642">MPPFPERESSLLAKLKKKKALAAGITEEEVVEPAKPTINGHASPEPAATPSPAVELPATNPLTLNNLSPPSLVQNNASAGLLVDVFETSSSTVHSSAPTTLSPGAEENLKKFVCKNTGVVFENDILQIGLKSEYKDYFGRLGLFYGNKTSSQFAGWRTTLHLPVWKAHKYASSKSAYSTLMLCCAVLCCDGLQIELKPVAQTVEGGAQIQQQVSVECENDFTEQPVLDIAFIVNGINQRITFKLPIFLNKFLKPSVMVAQDFFSRWKQLSNPGQESQNVFQAAFPMDAETVKTKLIGFGCGVLENVDPNPENYVCAGIVGTKVTQVGVLIRLEPNLSSQMYRLTIRTPKPAVSSHLCEILNNQL</sequence>
<dbReference type="InterPro" id="IPR012295">
    <property type="entry name" value="TBP_dom_sf"/>
</dbReference>
<dbReference type="PANTHER" id="PTHR22780">
    <property type="entry name" value="ADAPTIN, ALPHA/GAMMA/EPSILON"/>
    <property type="match status" value="1"/>
</dbReference>
<dbReference type="Gene3D" id="2.60.40.1230">
    <property type="match status" value="1"/>
</dbReference>
<evidence type="ECO:0000256" key="1">
    <source>
        <dbReference type="ARBA" id="ARBA00004308"/>
    </source>
</evidence>
<reference evidence="6" key="1">
    <citation type="submission" date="2020-04" db="EMBL/GenBank/DDBJ databases">
        <authorList>
            <person name="Alioto T."/>
            <person name="Alioto T."/>
            <person name="Gomez Garrido J."/>
        </authorList>
    </citation>
    <scope>NUCLEOTIDE SEQUENCE</scope>
    <source>
        <strain evidence="6">A484AB</strain>
    </source>
</reference>
<dbReference type="Gene3D" id="3.30.310.10">
    <property type="entry name" value="TATA-Binding Protein"/>
    <property type="match status" value="1"/>
</dbReference>
<evidence type="ECO:0000256" key="2">
    <source>
        <dbReference type="ARBA" id="ARBA00022448"/>
    </source>
</evidence>
<evidence type="ECO:0000256" key="4">
    <source>
        <dbReference type="ARBA" id="ARBA00023136"/>
    </source>
</evidence>
<dbReference type="EMBL" id="CACRXK020005177">
    <property type="protein sequence ID" value="CAB4005368.1"/>
    <property type="molecule type" value="Genomic_DNA"/>
</dbReference>
<dbReference type="InterPro" id="IPR050840">
    <property type="entry name" value="Adaptor_Complx_Large_Subunit"/>
</dbReference>
<dbReference type="OrthoDB" id="413467at2759"/>
<dbReference type="AlphaFoldDB" id="A0A7D9IGP0"/>